<dbReference type="InterPro" id="IPR025204">
    <property type="entry name" value="CENP-L"/>
</dbReference>
<comment type="caution">
    <text evidence="8">The sequence shown here is derived from an EMBL/GenBank/DDBJ whole genome shotgun (WGS) entry which is preliminary data.</text>
</comment>
<dbReference type="PANTHER" id="PTHR31740:SF2">
    <property type="entry name" value="CENTROMERE PROTEIN L"/>
    <property type="match status" value="1"/>
</dbReference>
<feature type="region of interest" description="Disordered" evidence="7">
    <location>
        <begin position="1"/>
        <end position="86"/>
    </location>
</feature>
<dbReference type="Pfam" id="PF13092">
    <property type="entry name" value="CENP-L"/>
    <property type="match status" value="1"/>
</dbReference>
<dbReference type="EMBL" id="JAAAIM010001060">
    <property type="protein sequence ID" value="KAG0282463.1"/>
    <property type="molecule type" value="Genomic_DNA"/>
</dbReference>
<evidence type="ECO:0000256" key="5">
    <source>
        <dbReference type="ARBA" id="ARBA00023242"/>
    </source>
</evidence>
<feature type="compositionally biased region" description="Polar residues" evidence="7">
    <location>
        <begin position="16"/>
        <end position="27"/>
    </location>
</feature>
<keyword evidence="4" id="KW-0158">Chromosome</keyword>
<evidence type="ECO:0000313" key="9">
    <source>
        <dbReference type="Proteomes" id="UP001194696"/>
    </source>
</evidence>
<feature type="compositionally biased region" description="Low complexity" evidence="7">
    <location>
        <begin position="1"/>
        <end position="15"/>
    </location>
</feature>
<accession>A0ABQ7JP06</accession>
<comment type="similarity">
    <text evidence="3">Belongs to the CENP-L/IML3 family.</text>
</comment>
<evidence type="ECO:0000256" key="3">
    <source>
        <dbReference type="ARBA" id="ARBA00011060"/>
    </source>
</evidence>
<organism evidence="8 9">
    <name type="scientific">Linnemannia gamsii</name>
    <dbReference type="NCBI Taxonomy" id="64522"/>
    <lineage>
        <taxon>Eukaryota</taxon>
        <taxon>Fungi</taxon>
        <taxon>Fungi incertae sedis</taxon>
        <taxon>Mucoromycota</taxon>
        <taxon>Mortierellomycotina</taxon>
        <taxon>Mortierellomycetes</taxon>
        <taxon>Mortierellales</taxon>
        <taxon>Mortierellaceae</taxon>
        <taxon>Linnemannia</taxon>
    </lineage>
</organism>
<evidence type="ECO:0000256" key="1">
    <source>
        <dbReference type="ARBA" id="ARBA00004123"/>
    </source>
</evidence>
<reference evidence="8 9" key="1">
    <citation type="journal article" date="2020" name="Fungal Divers.">
        <title>Resolving the Mortierellaceae phylogeny through synthesis of multi-gene phylogenetics and phylogenomics.</title>
        <authorList>
            <person name="Vandepol N."/>
            <person name="Liber J."/>
            <person name="Desiro A."/>
            <person name="Na H."/>
            <person name="Kennedy M."/>
            <person name="Barry K."/>
            <person name="Grigoriev I.V."/>
            <person name="Miller A.N."/>
            <person name="O'Donnell K."/>
            <person name="Stajich J.E."/>
            <person name="Bonito G."/>
        </authorList>
    </citation>
    <scope>NUCLEOTIDE SEQUENCE [LARGE SCALE GENOMIC DNA]</scope>
    <source>
        <strain evidence="8 9">AD045</strain>
    </source>
</reference>
<evidence type="ECO:0000256" key="6">
    <source>
        <dbReference type="ARBA" id="ARBA00023328"/>
    </source>
</evidence>
<keyword evidence="9" id="KW-1185">Reference proteome</keyword>
<name>A0ABQ7JP06_9FUNG</name>
<proteinExistence type="inferred from homology"/>
<dbReference type="PANTHER" id="PTHR31740">
    <property type="entry name" value="CENTROMERE PROTEIN L"/>
    <property type="match status" value="1"/>
</dbReference>
<comment type="subcellular location">
    <subcellularLocation>
        <location evidence="2">Chromosome</location>
        <location evidence="2">Centromere</location>
    </subcellularLocation>
    <subcellularLocation>
        <location evidence="1">Nucleus</location>
    </subcellularLocation>
</comment>
<evidence type="ECO:0000256" key="7">
    <source>
        <dbReference type="SAM" id="MobiDB-lite"/>
    </source>
</evidence>
<keyword evidence="6" id="KW-0137">Centromere</keyword>
<gene>
    <name evidence="8" type="ORF">BGZ96_000459</name>
</gene>
<sequence length="412" mass="45887">MASASSSSTPANATSQQHNNHQGVESSMRTRHVLGSVIRSSSATRNDPFLPPNRASPQLNQTSPQQSNHSHNQAQRSKGGEPTEAADLLPSSFLYNKTWNIYKTTPFYNYDKHQRTQYEGELLTYIAANARNFVSSALTGPFQSGAAATIVTRTGGVFPGQIDSSGNNLVETLDEVGDIRGVKFHFLSMKDVQDPAEERAEEVTDTDSIVVTITVRPKGRTRDQPYHCVIVRDQRHRETSQTQAFTHFGAILFKAPVMIVQLVNQWLERRFDCRICHLVFQMFELRKIVESALEVSYNHPQGHDRGKERPVELYYSLPQAVVGLKTISVSLAADDVRQLFVSRVKDSETGILDGIEAHCSDSMKIDFSRLVLSRAGCSSWYIASEGKIKVFPDIATRYSLTDFIQAIVVCGT</sequence>
<evidence type="ECO:0000256" key="4">
    <source>
        <dbReference type="ARBA" id="ARBA00022454"/>
    </source>
</evidence>
<dbReference type="Proteomes" id="UP001194696">
    <property type="component" value="Unassembled WGS sequence"/>
</dbReference>
<keyword evidence="5" id="KW-0539">Nucleus</keyword>
<evidence type="ECO:0000313" key="8">
    <source>
        <dbReference type="EMBL" id="KAG0282463.1"/>
    </source>
</evidence>
<feature type="compositionally biased region" description="Polar residues" evidence="7">
    <location>
        <begin position="55"/>
        <end position="76"/>
    </location>
</feature>
<evidence type="ECO:0000256" key="2">
    <source>
        <dbReference type="ARBA" id="ARBA00004584"/>
    </source>
</evidence>
<protein>
    <submittedName>
        <fullName evidence="8">Uncharacterized protein</fullName>
    </submittedName>
</protein>